<evidence type="ECO:0000313" key="7">
    <source>
        <dbReference type="Proteomes" id="UP001177258"/>
    </source>
</evidence>
<dbReference type="Gene3D" id="1.10.3290.10">
    <property type="entry name" value="Fido-like domain"/>
    <property type="match status" value="1"/>
</dbReference>
<dbReference type="SUPFAM" id="SSF140931">
    <property type="entry name" value="Fic-like"/>
    <property type="match status" value="1"/>
</dbReference>
<gene>
    <name evidence="5" type="ORF">Q5I04_08395</name>
    <name evidence="6" type="ORF">Q5I06_08340</name>
</gene>
<accession>A0AA90TCK9</accession>
<feature type="site" description="Important for autoinhibition of adenylyltransferase activity" evidence="2">
    <location>
        <position position="59"/>
    </location>
</feature>
<reference evidence="5 7" key="3">
    <citation type="journal article" date="2024" name="Syst. Appl. Microbiol.">
        <title>Helicobacter cappadocius sp. nov., from lizards: The first psychrotrophic Helicobacter species.</title>
        <authorList>
            <person name="Aydin F."/>
            <person name="Tarhane S."/>
            <person name="Karakaya E."/>
            <person name="Abay S."/>
            <person name="Kayman T."/>
            <person name="Guran O."/>
            <person name="Bozkurt E."/>
            <person name="Uzum N."/>
            <person name="Avci A."/>
            <person name="Olgun K."/>
            <person name="Jablonski D."/>
            <person name="Guran C."/>
            <person name="Burcin Saticioglu I."/>
        </authorList>
    </citation>
    <scope>NUCLEOTIDE SEQUENCE [LARGE SCALE GENOMIC DNA]</scope>
    <source>
        <strain evidence="5">Faydin-H75</strain>
        <strain evidence="7">faydin-H76</strain>
    </source>
</reference>
<evidence type="ECO:0000313" key="5">
    <source>
        <dbReference type="EMBL" id="MDO7253922.1"/>
    </source>
</evidence>
<dbReference type="EMBL" id="JAUPEV010000018">
    <property type="protein sequence ID" value="MDO7253922.1"/>
    <property type="molecule type" value="Genomic_DNA"/>
</dbReference>
<sequence length="300" mass="35421">MDYNPKFLDNIHIWSKEELEILHKMKEDMPIEVFLNSTGDKGLVEAYGFDFIYTSAKIEGNTYDRYETLDLLDMGITAGGKKYSDALMILNLKEVYRSILNINYPINKNTLKEIHSIIAKDLVQRQNLGSMRKIDVQIGGSTYKPLSTGDRLNAELDYLFKIYQTIDNPFNKALYIHHNLAYLQYFEDCNKRTARTMQFISFKNDGIMPFIITNYEDSVYSQYRRTLVSYYEKGDYEPYKEFFMQNYKKIHQDLLRWQGIGIERDKPFKHTIPQTKPKEISKKQSESIPKPQTKTKARRR</sequence>
<reference evidence="6 8" key="1">
    <citation type="submission" date="2023-07" db="EMBL/GenBank/DDBJ databases">
        <title>Unpublished Manusciprt.</title>
        <authorList>
            <person name="Aydin F."/>
            <person name="Tarhane S."/>
            <person name="Saticioglu I.B."/>
            <person name="Karakaya E."/>
            <person name="Abay S."/>
            <person name="Guran O."/>
            <person name="Bozkurt E."/>
            <person name="Uzum N."/>
            <person name="Olgun K."/>
            <person name="Jablonski D."/>
        </authorList>
    </citation>
    <scope>NUCLEOTIDE SEQUENCE</scope>
    <source>
        <strain evidence="8">faydin-H75</strain>
        <strain evidence="6">Faydin-H76</strain>
    </source>
</reference>
<dbReference type="RefSeq" id="WP_305517761.1">
    <property type="nucleotide sequence ID" value="NZ_JAUPEV010000018.1"/>
</dbReference>
<evidence type="ECO:0000313" key="8">
    <source>
        <dbReference type="Proteomes" id="UP001240777"/>
    </source>
</evidence>
<feature type="domain" description="Fido" evidence="4">
    <location>
        <begin position="106"/>
        <end position="245"/>
    </location>
</feature>
<dbReference type="GO" id="GO:0005524">
    <property type="term" value="F:ATP binding"/>
    <property type="evidence" value="ECO:0007669"/>
    <property type="project" value="UniProtKB-KW"/>
</dbReference>
<protein>
    <submittedName>
        <fullName evidence="6">Fic family protein</fullName>
    </submittedName>
</protein>
<evidence type="ECO:0000256" key="1">
    <source>
        <dbReference type="PIRSR" id="PIRSR640198-2"/>
    </source>
</evidence>
<comment type="caution">
    <text evidence="6">The sequence shown here is derived from an EMBL/GenBank/DDBJ whole genome shotgun (WGS) entry which is preliminary data.</text>
</comment>
<dbReference type="AlphaFoldDB" id="A0AA90TCK9"/>
<dbReference type="Pfam" id="PF02661">
    <property type="entry name" value="Fic"/>
    <property type="match status" value="1"/>
</dbReference>
<evidence type="ECO:0000259" key="4">
    <source>
        <dbReference type="PROSITE" id="PS51459"/>
    </source>
</evidence>
<keyword evidence="8" id="KW-1185">Reference proteome</keyword>
<dbReference type="Proteomes" id="UP001240777">
    <property type="component" value="Unassembled WGS sequence"/>
</dbReference>
<evidence type="ECO:0000313" key="6">
    <source>
        <dbReference type="EMBL" id="MDP2539781.1"/>
    </source>
</evidence>
<dbReference type="InterPro" id="IPR003812">
    <property type="entry name" value="Fido"/>
</dbReference>
<reference evidence="5" key="2">
    <citation type="submission" date="2023-07" db="EMBL/GenBank/DDBJ databases">
        <authorList>
            <person name="Aydin F."/>
            <person name="Tarhane S."/>
            <person name="Saticioglu I.B."/>
            <person name="Karakaya E."/>
            <person name="Abay S."/>
            <person name="Guran O."/>
            <person name="Bozkurt E."/>
            <person name="Uzum N."/>
            <person name="Olgun K."/>
            <person name="Jablonski D."/>
        </authorList>
    </citation>
    <scope>NUCLEOTIDE SEQUENCE</scope>
    <source>
        <strain evidence="5">Faydin-H75</strain>
    </source>
</reference>
<dbReference type="PANTHER" id="PTHR13504">
    <property type="entry name" value="FIDO DOMAIN-CONTAINING PROTEIN DDB_G0283145"/>
    <property type="match status" value="1"/>
</dbReference>
<dbReference type="PANTHER" id="PTHR13504:SF38">
    <property type="entry name" value="FIDO DOMAIN-CONTAINING PROTEIN"/>
    <property type="match status" value="1"/>
</dbReference>
<evidence type="ECO:0000256" key="2">
    <source>
        <dbReference type="PIRSR" id="PIRSR640198-3"/>
    </source>
</evidence>
<organism evidence="6 7">
    <name type="scientific">Helicobacter cappadocius</name>
    <dbReference type="NCBI Taxonomy" id="3063998"/>
    <lineage>
        <taxon>Bacteria</taxon>
        <taxon>Pseudomonadati</taxon>
        <taxon>Campylobacterota</taxon>
        <taxon>Epsilonproteobacteria</taxon>
        <taxon>Campylobacterales</taxon>
        <taxon>Helicobacteraceae</taxon>
        <taxon>Helicobacter</taxon>
    </lineage>
</organism>
<feature type="binding site" evidence="1">
    <location>
        <begin position="188"/>
        <end position="195"/>
    </location>
    <ligand>
        <name>ATP</name>
        <dbReference type="ChEBI" id="CHEBI:30616"/>
    </ligand>
</feature>
<dbReference type="InterPro" id="IPR036597">
    <property type="entry name" value="Fido-like_dom_sf"/>
</dbReference>
<keyword evidence="1" id="KW-0547">Nucleotide-binding</keyword>
<keyword evidence="1" id="KW-0067">ATP-binding</keyword>
<feature type="compositionally biased region" description="Basic and acidic residues" evidence="3">
    <location>
        <begin position="276"/>
        <end position="285"/>
    </location>
</feature>
<dbReference type="EMBL" id="JAUYZK010000016">
    <property type="protein sequence ID" value="MDP2539781.1"/>
    <property type="molecule type" value="Genomic_DNA"/>
</dbReference>
<feature type="region of interest" description="Disordered" evidence="3">
    <location>
        <begin position="268"/>
        <end position="300"/>
    </location>
</feature>
<name>A0AA90TCK9_9HELI</name>
<evidence type="ECO:0000256" key="3">
    <source>
        <dbReference type="SAM" id="MobiDB-lite"/>
    </source>
</evidence>
<dbReference type="InterPro" id="IPR040198">
    <property type="entry name" value="Fido_containing"/>
</dbReference>
<dbReference type="PROSITE" id="PS51459">
    <property type="entry name" value="FIDO"/>
    <property type="match status" value="1"/>
</dbReference>
<dbReference type="Proteomes" id="UP001177258">
    <property type="component" value="Unassembled WGS sequence"/>
</dbReference>
<proteinExistence type="predicted"/>